<accession>A0A816ASS7</accession>
<gene>
    <name evidence="10" type="ORF">XAT740_LOCUS47774</name>
</gene>
<evidence type="ECO:0000256" key="3">
    <source>
        <dbReference type="ARBA" id="ARBA00022670"/>
    </source>
</evidence>
<evidence type="ECO:0000259" key="9">
    <source>
        <dbReference type="Pfam" id="PF20255"/>
    </source>
</evidence>
<keyword evidence="6" id="KW-0788">Thiol protease</keyword>
<proteinExistence type="predicted"/>
<evidence type="ECO:0000256" key="6">
    <source>
        <dbReference type="ARBA" id="ARBA00022807"/>
    </source>
</evidence>
<evidence type="ECO:0000259" key="7">
    <source>
        <dbReference type="Pfam" id="PF12340"/>
    </source>
</evidence>
<dbReference type="Proteomes" id="UP000663828">
    <property type="component" value="Unassembled WGS sequence"/>
</dbReference>
<sequence>MNESLLNHLFLPYHLPSSAADDYLLKDNHQKEFLLLECMNEFLRTTQSCGDDESLRHIQVLTDCFSRWSVWQECYDVLPQSIQSTLENLPSGSFTPLYIRAQNAAILIEVESDEIARPLLSSWQVLLPIDQITSSVLCHYSSFPVIEYRLNDISELTSKIHCELLVDFMTNTIKELPSYQSSQHVTIRNLPESHYVCQWWIQQFKDIQQNCDANSSVQFKKKHRDHIRLGEGDKVPFRRSGLWMTMKTVIELILTKQYGEIGILIYKLLITRFLTYMLDKYAEQRTTSMDLLLFCIRKIVRRLNKIESRLVLTRVEDGNVDRWIRYNKQVIEMKIDEFFSKSFRQETVPTTSSVDEYSSVSETDFNSPVIYQHECVQLRKFLHDSSLNESVESPSNDDEGDANHLFDTNHPDNIQFYSDLMNRMDYTIGTALTRVEIWVGTHLKEWLDHQALLTNGMNRFEHLREFFEDYQNGALGHYWPERGSTDPIGYSRFILTTLTIIQCMHKKLCEDSRFKRLKDHTISIPHLLKLFRFLILPVREDMIRARRLYDYFREFSTKKYPDLLSQINSTDAFGVAYASGCDSMVQNLAKLRERAESDRQAKIIEVNEAKSRYGSLMKSIRKLSCSCRHSLGYMHILCKKCSTQEQADNITVDVFECPIPEADVDAQAVIFELQMPIEIRSYRDVLWQFINRRKLQPNNQMQEWLNSRSHSQKLSPYDTGPSVRRVKLLSNRTSETEYNYTKKVSYASADDFIFANSLTVNISPTLSIKLDDEQRVLTPQLTHPDYKQLQFTLDTTDDVQNKVIAKLFTCSPHFKPTQFIEYGSFRSGHRLQWRNLLAVLETDSLPIGDESVAILILHSILQYGPITKYSKGLDNSWCPESHKQLLDDNFVDELVVKLNQHLDNCGLNWQNELALIVITAIAIRLFTICNATKESVLTDLIMKCRQIGEKWIELISEYIQTISSTDIKETEKLRAKMNTISIACIFTFSTHQQRISCLLKSSEHIISLLKIVTIFHDTCLLNYDRSTTNLFIQNLRRHSERILVVLQPTVTQILQDKVSYTLNRFAVSYWTVVRRQGHMNGIWKKQNTDPYDGLYTCQYESKCLSIDLIRGSFLVDGSTIGYLPEKITSNPLFVRVFDSHVFEVQASGKPHTYVTKYAYHGNGRVDYEFSFNERFQSPIIYETHKETGDRFQLIPHTCFLEDFPNNFVSCYSHWMNLANQTIEFRPIKFNNADFLDDKPYILEIATGCLTSTNIENKQILINRKSRFFQNLFKKYFNRLDDQTYVYMMRQITNKTNVIVHIYLSRLGIAFQYDTTHNTIVSREYADMRVSKNQSFGTLTGLTFGLLLAPLSANENNKDYYPYRKLIVPFGTVTAKRQTSDHQTVNVERLSSKTSLEYFVFILNDRLKVLQSTDSPTGWLYLALLHAMTTHLLPDQYTGMTGMERAFQLLNSAGCWSDEPFNSLSLSILIQIAQITPIVQYYPPNLSCSVNIKWHANSVPYSAQHFGYYLLAKAILENSRQFHFMYKLSSTNQHMLSMFDNKTYNDILLRKLYWNYRDSYNPLAHLSTKMEATILSNRVTESYRSDPEYCSHKTDYDEVYLADHLYESGNVNLQDCSNQHWLPLNQWLSKENALSNIWVGLLKMTDRLKTSTSTDNVDNIKRFQKLIDFLHYIANRVSLKPFYLQMLKTALEVIPDTISPTGLYAPFISYSNIEQIDVEGSCLSLSEAYSREQKKDIMKLIDNCFQKDELLDSDSNFMTKSDKKQINKILMSLQNNKKLRLFLEKFERAIFLHPIKQFNVQVQYIPQQFEIESYDKHYHLQLQYMENGINPTLLLQANKKFHQMYTGHFNKSARSVQTFNIEKESSFFGRFFPSDNQDDNSLVDIANYFKDQLKQSWNKLSSETHTKRERPTNNEMNECLMRLRQESQESWQELIKSITESNVQLFQYGLGLRITPITLVSLFQQNKKQLDLTDDQRTLLGGILVCWTLQQQLERALYLDAHGKLEDLEKELSNIPHSNWIPSEHISWLILELEMNITIREMQVKVARHMMQPNLNFDNQEVQSIVMQMNMGEGKTSVILPMLAVGLPSSSSSLIRLIVLKSLFPTNYQSLRCKLGGLINRRVFPFVCRRDLNFTNQQIQLIQSRLQNALVDCDIMITTPEDILSFDLLTIDNCRQYNFATGRSMLTMQRWLKTYVRDVLDESDEILHVKYQLIYTVGSQQQVDGGAERWNTIQSVLELVKRHAADISNEFEKNVCYKPSERKSVFPQFRLQSLTPFRSLRERIVKDWLRTRNYRQDAEKNILSFVTDINVSIETVKDKFPADDIRSFLVIRGLLSSEVLLVALKKRYRVHFGTNQKANYNRLMAVPYRAKDVVADRTEFGHPDLALILTYLSYYYSGLNDGQLTRVFDRLTTEENNPEAIYDEWIAYEET</sequence>
<comment type="catalytic activity">
    <reaction evidence="1">
        <text>Thiol-dependent hydrolysis of ester, thioester, amide, peptide and isopeptide bonds formed by the C-terminal Gly of ubiquitin (a 76-residue protein attached to proteins as an intracellular targeting signal).</text>
        <dbReference type="EC" id="3.4.19.12"/>
    </reaction>
</comment>
<feature type="domain" description="DUF6606" evidence="9">
    <location>
        <begin position="5"/>
        <end position="278"/>
    </location>
</feature>
<keyword evidence="11" id="KW-1185">Reference proteome</keyword>
<dbReference type="EMBL" id="CAJNOR010006702">
    <property type="protein sequence ID" value="CAF1601535.1"/>
    <property type="molecule type" value="Genomic_DNA"/>
</dbReference>
<dbReference type="Pfam" id="PF20255">
    <property type="entry name" value="DUF6606"/>
    <property type="match status" value="1"/>
</dbReference>
<dbReference type="InterPro" id="IPR022099">
    <property type="entry name" value="DUF3638"/>
</dbReference>
<evidence type="ECO:0000256" key="4">
    <source>
        <dbReference type="ARBA" id="ARBA00022786"/>
    </source>
</evidence>
<keyword evidence="5" id="KW-0378">Hydrolase</keyword>
<organism evidence="10 11">
    <name type="scientific">Adineta ricciae</name>
    <name type="common">Rotifer</name>
    <dbReference type="NCBI Taxonomy" id="249248"/>
    <lineage>
        <taxon>Eukaryota</taxon>
        <taxon>Metazoa</taxon>
        <taxon>Spiralia</taxon>
        <taxon>Gnathifera</taxon>
        <taxon>Rotifera</taxon>
        <taxon>Eurotatoria</taxon>
        <taxon>Bdelloidea</taxon>
        <taxon>Adinetida</taxon>
        <taxon>Adinetidae</taxon>
        <taxon>Adineta</taxon>
    </lineage>
</organism>
<dbReference type="EC" id="3.4.19.12" evidence="2"/>
<evidence type="ECO:0000313" key="11">
    <source>
        <dbReference type="Proteomes" id="UP000663828"/>
    </source>
</evidence>
<dbReference type="PANTHER" id="PTHR13367">
    <property type="entry name" value="UBIQUITIN THIOESTERASE"/>
    <property type="match status" value="1"/>
</dbReference>
<keyword evidence="3" id="KW-0645">Protease</keyword>
<protein>
    <recommendedName>
        <fullName evidence="2">ubiquitinyl hydrolase 1</fullName>
        <ecNumber evidence="2">3.4.19.12</ecNumber>
    </recommendedName>
</protein>
<dbReference type="PANTHER" id="PTHR13367:SF33">
    <property type="entry name" value="P-LOOP CONTAINING NUCLEOSIDE TRIPHOSPHATE HYDROLASE PROTEIN"/>
    <property type="match status" value="1"/>
</dbReference>
<dbReference type="GO" id="GO:0004843">
    <property type="term" value="F:cysteine-type deubiquitinase activity"/>
    <property type="evidence" value="ECO:0007669"/>
    <property type="project" value="UniProtKB-EC"/>
</dbReference>
<dbReference type="Pfam" id="PF12359">
    <property type="entry name" value="DUF3645"/>
    <property type="match status" value="1"/>
</dbReference>
<evidence type="ECO:0000256" key="1">
    <source>
        <dbReference type="ARBA" id="ARBA00000707"/>
    </source>
</evidence>
<reference evidence="10" key="1">
    <citation type="submission" date="2021-02" db="EMBL/GenBank/DDBJ databases">
        <authorList>
            <person name="Nowell W R."/>
        </authorList>
    </citation>
    <scope>NUCLEOTIDE SEQUENCE</scope>
</reference>
<name>A0A816ASS7_ADIRI</name>
<evidence type="ECO:0000313" key="10">
    <source>
        <dbReference type="EMBL" id="CAF1601535.1"/>
    </source>
</evidence>
<dbReference type="InterPro" id="IPR022105">
    <property type="entry name" value="DUF3645"/>
</dbReference>
<dbReference type="InterPro" id="IPR046541">
    <property type="entry name" value="DUF6606"/>
</dbReference>
<dbReference type="Pfam" id="PF12340">
    <property type="entry name" value="DUF3638"/>
    <property type="match status" value="1"/>
</dbReference>
<feature type="domain" description="DUF3638" evidence="7">
    <location>
        <begin position="2016"/>
        <end position="2246"/>
    </location>
</feature>
<comment type="caution">
    <text evidence="10">The sequence shown here is derived from an EMBL/GenBank/DDBJ whole genome shotgun (WGS) entry which is preliminary data.</text>
</comment>
<feature type="domain" description="DUF3645" evidence="8">
    <location>
        <begin position="2361"/>
        <end position="2389"/>
    </location>
</feature>
<evidence type="ECO:0000256" key="5">
    <source>
        <dbReference type="ARBA" id="ARBA00022801"/>
    </source>
</evidence>
<feature type="non-terminal residue" evidence="10">
    <location>
        <position position="2430"/>
    </location>
</feature>
<dbReference type="GO" id="GO:0006508">
    <property type="term" value="P:proteolysis"/>
    <property type="evidence" value="ECO:0007669"/>
    <property type="project" value="UniProtKB-KW"/>
</dbReference>
<evidence type="ECO:0000256" key="2">
    <source>
        <dbReference type="ARBA" id="ARBA00012759"/>
    </source>
</evidence>
<keyword evidence="4" id="KW-0833">Ubl conjugation pathway</keyword>
<dbReference type="InterPro" id="IPR051346">
    <property type="entry name" value="OTU_Deubiquitinase"/>
</dbReference>
<evidence type="ECO:0000259" key="8">
    <source>
        <dbReference type="Pfam" id="PF12359"/>
    </source>
</evidence>